<reference evidence="1" key="1">
    <citation type="submission" date="2018-05" db="EMBL/GenBank/DDBJ databases">
        <title>Draft genome of Mucuna pruriens seed.</title>
        <authorList>
            <person name="Nnadi N.E."/>
            <person name="Vos R."/>
            <person name="Hasami M.H."/>
            <person name="Devisetty U.K."/>
            <person name="Aguiy J.C."/>
        </authorList>
    </citation>
    <scope>NUCLEOTIDE SEQUENCE [LARGE SCALE GENOMIC DNA]</scope>
    <source>
        <strain evidence="1">JCA_2017</strain>
    </source>
</reference>
<name>A0A371FRS1_MUCPR</name>
<accession>A0A371FRS1</accession>
<dbReference type="Proteomes" id="UP000257109">
    <property type="component" value="Unassembled WGS sequence"/>
</dbReference>
<dbReference type="AlphaFoldDB" id="A0A371FRS1"/>
<protein>
    <submittedName>
        <fullName evidence="1">Uncharacterized protein</fullName>
    </submittedName>
</protein>
<sequence>MQINELEFILVELHKVDYKVKFEESTDNLVRDNATQYKCYITTLTRSKVNILYEDWDHVINDILHTEYHRRK</sequence>
<dbReference type="EMBL" id="QJKJ01008030">
    <property type="protein sequence ID" value="RDX81029.1"/>
    <property type="molecule type" value="Genomic_DNA"/>
</dbReference>
<feature type="non-terminal residue" evidence="1">
    <location>
        <position position="1"/>
    </location>
</feature>
<comment type="caution">
    <text evidence="1">The sequence shown here is derived from an EMBL/GenBank/DDBJ whole genome shotgun (WGS) entry which is preliminary data.</text>
</comment>
<evidence type="ECO:0000313" key="2">
    <source>
        <dbReference type="Proteomes" id="UP000257109"/>
    </source>
</evidence>
<proteinExistence type="predicted"/>
<organism evidence="1 2">
    <name type="scientific">Mucuna pruriens</name>
    <name type="common">Velvet bean</name>
    <name type="synonym">Dolichos pruriens</name>
    <dbReference type="NCBI Taxonomy" id="157652"/>
    <lineage>
        <taxon>Eukaryota</taxon>
        <taxon>Viridiplantae</taxon>
        <taxon>Streptophyta</taxon>
        <taxon>Embryophyta</taxon>
        <taxon>Tracheophyta</taxon>
        <taxon>Spermatophyta</taxon>
        <taxon>Magnoliopsida</taxon>
        <taxon>eudicotyledons</taxon>
        <taxon>Gunneridae</taxon>
        <taxon>Pentapetalae</taxon>
        <taxon>rosids</taxon>
        <taxon>fabids</taxon>
        <taxon>Fabales</taxon>
        <taxon>Fabaceae</taxon>
        <taxon>Papilionoideae</taxon>
        <taxon>50 kb inversion clade</taxon>
        <taxon>NPAAA clade</taxon>
        <taxon>indigoferoid/millettioid clade</taxon>
        <taxon>Phaseoleae</taxon>
        <taxon>Mucuna</taxon>
    </lineage>
</organism>
<keyword evidence="2" id="KW-1185">Reference proteome</keyword>
<evidence type="ECO:0000313" key="1">
    <source>
        <dbReference type="EMBL" id="RDX81029.1"/>
    </source>
</evidence>
<gene>
    <name evidence="1" type="ORF">CR513_38349</name>
</gene>